<dbReference type="Proteomes" id="UP000295310">
    <property type="component" value="Unassembled WGS sequence"/>
</dbReference>
<dbReference type="EMBL" id="SCWA01000007">
    <property type="protein sequence ID" value="TDL98049.1"/>
    <property type="molecule type" value="Genomic_DNA"/>
</dbReference>
<reference evidence="2 3" key="1">
    <citation type="submission" date="2019-01" db="EMBL/GenBank/DDBJ databases">
        <title>Draft genome sequences of the type strains of six Macrococcus species.</title>
        <authorList>
            <person name="Mazhar S."/>
            <person name="Altermann E."/>
            <person name="Hill C."/>
            <person name="Mcauliffe O."/>
        </authorList>
    </citation>
    <scope>NUCLEOTIDE SEQUENCE [LARGE SCALE GENOMIC DNA]</scope>
    <source>
        <strain evidence="2 3">CCM4811</strain>
    </source>
</reference>
<protein>
    <submittedName>
        <fullName evidence="2">VOC family protein</fullName>
    </submittedName>
</protein>
<dbReference type="CDD" id="cd06588">
    <property type="entry name" value="PhnB_like"/>
    <property type="match status" value="1"/>
</dbReference>
<organism evidence="2 3">
    <name type="scientific">Macrococcus brunensis</name>
    <dbReference type="NCBI Taxonomy" id="198483"/>
    <lineage>
        <taxon>Bacteria</taxon>
        <taxon>Bacillati</taxon>
        <taxon>Bacillota</taxon>
        <taxon>Bacilli</taxon>
        <taxon>Bacillales</taxon>
        <taxon>Staphylococcaceae</taxon>
        <taxon>Macrococcus</taxon>
    </lineage>
</organism>
<dbReference type="OrthoDB" id="9795306at2"/>
<dbReference type="Gene3D" id="3.10.180.10">
    <property type="entry name" value="2,3-Dihydroxybiphenyl 1,2-Dioxygenase, domain 1"/>
    <property type="match status" value="1"/>
</dbReference>
<dbReference type="AlphaFoldDB" id="A0A4R6BE71"/>
<accession>A0A4R6BE71</accession>
<dbReference type="InterPro" id="IPR029068">
    <property type="entry name" value="Glyas_Bleomycin-R_OHBP_Dase"/>
</dbReference>
<gene>
    <name evidence="2" type="ORF">ERX27_05065</name>
</gene>
<keyword evidence="3" id="KW-1185">Reference proteome</keyword>
<name>A0A4R6BE71_9STAP</name>
<comment type="caution">
    <text evidence="2">The sequence shown here is derived from an EMBL/GenBank/DDBJ whole genome shotgun (WGS) entry which is preliminary data.</text>
</comment>
<dbReference type="InterPro" id="IPR028973">
    <property type="entry name" value="PhnB-like"/>
</dbReference>
<dbReference type="Pfam" id="PF06983">
    <property type="entry name" value="3-dmu-9_3-mt"/>
    <property type="match status" value="1"/>
</dbReference>
<dbReference type="RefSeq" id="WP_133431752.1">
    <property type="nucleotide sequence ID" value="NZ_CP092179.1"/>
</dbReference>
<evidence type="ECO:0000313" key="3">
    <source>
        <dbReference type="Proteomes" id="UP000295310"/>
    </source>
</evidence>
<feature type="domain" description="PhnB-like" evidence="1">
    <location>
        <begin position="4"/>
        <end position="137"/>
    </location>
</feature>
<dbReference type="PANTHER" id="PTHR33990:SF5">
    <property type="entry name" value="PHNB-LIKE DOMAIN-CONTAINING PROTEIN"/>
    <property type="match status" value="1"/>
</dbReference>
<sequence length="142" mass="15967">MPSLIPYLAFNNTKEALSYYEEVFGAENIHRLPVGQEQAANFGVDAAQADNMTMHAEFEVGGLKLYAADRFNDTGDFNRSISLSINFDQQNAEEVKRFDEIFSKIAEHPDTTVDMPLGKQFWGGMMGALTDKYGVHWMFNGN</sequence>
<dbReference type="PANTHER" id="PTHR33990">
    <property type="entry name" value="PROTEIN YJDN-RELATED"/>
    <property type="match status" value="1"/>
</dbReference>
<proteinExistence type="predicted"/>
<evidence type="ECO:0000313" key="2">
    <source>
        <dbReference type="EMBL" id="TDL98049.1"/>
    </source>
</evidence>
<evidence type="ECO:0000259" key="1">
    <source>
        <dbReference type="Pfam" id="PF06983"/>
    </source>
</evidence>
<dbReference type="SUPFAM" id="SSF54593">
    <property type="entry name" value="Glyoxalase/Bleomycin resistance protein/Dihydroxybiphenyl dioxygenase"/>
    <property type="match status" value="1"/>
</dbReference>